<keyword evidence="1" id="KW-0812">Transmembrane</keyword>
<comment type="caution">
    <text evidence="2">The sequence shown here is derived from an EMBL/GenBank/DDBJ whole genome shotgun (WGS) entry which is preliminary data.</text>
</comment>
<feature type="transmembrane region" description="Helical" evidence="1">
    <location>
        <begin position="6"/>
        <end position="26"/>
    </location>
</feature>
<sequence>MVWNLVATVFAGLGAAGIAMILRTLTRKKLPKWIVPAAAGLGMLGYSIYNEYNWFEFKTSQLPEGSVVVSSEKSSMIWRPWTFAFPMTDTFTVLDTNSLTHQVTEAGTLAQFVLYNFERSYTDHVQHSAHLMNCDKGEMVQLDEARNMVPGSLEQVEKSAPLMARVCR</sequence>
<keyword evidence="1" id="KW-0472">Membrane</keyword>
<name>A0ABS3Z9Z7_9GAMM</name>
<proteinExistence type="predicted"/>
<evidence type="ECO:0000313" key="2">
    <source>
        <dbReference type="EMBL" id="MBP0048532.1"/>
    </source>
</evidence>
<dbReference type="EMBL" id="JACVEW010000009">
    <property type="protein sequence ID" value="MBP0048532.1"/>
    <property type="molecule type" value="Genomic_DNA"/>
</dbReference>
<dbReference type="RefSeq" id="WP_209287152.1">
    <property type="nucleotide sequence ID" value="NZ_JACVEW010000009.1"/>
</dbReference>
<reference evidence="2 3" key="1">
    <citation type="submission" date="2020-09" db="EMBL/GenBank/DDBJ databases">
        <authorList>
            <person name="Tanuku N.R.S."/>
        </authorList>
    </citation>
    <scope>NUCLEOTIDE SEQUENCE [LARGE SCALE GENOMIC DNA]</scope>
    <source>
        <strain evidence="2 3">AK62</strain>
    </source>
</reference>
<accession>A0ABS3Z9Z7</accession>
<organism evidence="2 3">
    <name type="scientific">Marinobacterium alkalitolerans</name>
    <dbReference type="NCBI Taxonomy" id="1542925"/>
    <lineage>
        <taxon>Bacteria</taxon>
        <taxon>Pseudomonadati</taxon>
        <taxon>Pseudomonadota</taxon>
        <taxon>Gammaproteobacteria</taxon>
        <taxon>Oceanospirillales</taxon>
        <taxon>Oceanospirillaceae</taxon>
        <taxon>Marinobacterium</taxon>
    </lineage>
</organism>
<keyword evidence="3" id="KW-1185">Reference proteome</keyword>
<gene>
    <name evidence="2" type="ORF">H9C73_07265</name>
</gene>
<keyword evidence="1" id="KW-1133">Transmembrane helix</keyword>
<evidence type="ECO:0000313" key="3">
    <source>
        <dbReference type="Proteomes" id="UP000810171"/>
    </source>
</evidence>
<protein>
    <submittedName>
        <fullName evidence="2">Uncharacterized protein</fullName>
    </submittedName>
</protein>
<evidence type="ECO:0000256" key="1">
    <source>
        <dbReference type="SAM" id="Phobius"/>
    </source>
</evidence>
<dbReference type="Proteomes" id="UP000810171">
    <property type="component" value="Unassembled WGS sequence"/>
</dbReference>